<evidence type="ECO:0000259" key="22">
    <source>
        <dbReference type="PROSITE" id="PS50125"/>
    </source>
</evidence>
<feature type="domain" description="Guanylate cyclase" evidence="22">
    <location>
        <begin position="1063"/>
        <end position="1192"/>
    </location>
</feature>
<evidence type="ECO:0000256" key="6">
    <source>
        <dbReference type="ARBA" id="ARBA00022729"/>
    </source>
</evidence>
<dbReference type="PROSITE" id="PS00452">
    <property type="entry name" value="GUANYLATE_CYCLASE_1"/>
    <property type="match status" value="1"/>
</dbReference>
<dbReference type="Pfam" id="PF00211">
    <property type="entry name" value="Guanylate_cyc"/>
    <property type="match status" value="1"/>
</dbReference>
<dbReference type="GO" id="GO:0004383">
    <property type="term" value="F:guanylate cyclase activity"/>
    <property type="evidence" value="ECO:0007669"/>
    <property type="project" value="UniProtKB-EC"/>
</dbReference>
<dbReference type="PANTHER" id="PTHR11920:SF494">
    <property type="entry name" value="ATRIAL NATRIURETIC PEPTIDE RECEPTOR 2"/>
    <property type="match status" value="1"/>
</dbReference>
<evidence type="ECO:0000256" key="16">
    <source>
        <dbReference type="RuleBase" id="RU003431"/>
    </source>
</evidence>
<dbReference type="GO" id="GO:0005525">
    <property type="term" value="F:GTP binding"/>
    <property type="evidence" value="ECO:0007669"/>
    <property type="project" value="UniProtKB-KW"/>
</dbReference>
<dbReference type="PROSITE" id="PS50011">
    <property type="entry name" value="PROTEIN_KINASE_DOM"/>
    <property type="match status" value="1"/>
</dbReference>
<dbReference type="GO" id="GO:0005886">
    <property type="term" value="C:plasma membrane"/>
    <property type="evidence" value="ECO:0007669"/>
    <property type="project" value="UniProtKB-SubCell"/>
</dbReference>
<feature type="compositionally biased region" description="Polar residues" evidence="18">
    <location>
        <begin position="621"/>
        <end position="637"/>
    </location>
</feature>
<dbReference type="Gene3D" id="3.30.70.1230">
    <property type="entry name" value="Nucleotide cyclase"/>
    <property type="match status" value="1"/>
</dbReference>
<dbReference type="CDD" id="cd06373">
    <property type="entry name" value="PBP1_NPR-like"/>
    <property type="match status" value="1"/>
</dbReference>
<evidence type="ECO:0000256" key="19">
    <source>
        <dbReference type="SAM" id="Phobius"/>
    </source>
</evidence>
<dbReference type="SMART" id="SM00044">
    <property type="entry name" value="CYCc"/>
    <property type="match status" value="1"/>
</dbReference>
<keyword evidence="5 19" id="KW-0812">Transmembrane</keyword>
<dbReference type="Gene3D" id="1.10.510.10">
    <property type="entry name" value="Transferase(Phosphotransferase) domain 1"/>
    <property type="match status" value="1"/>
</dbReference>
<keyword evidence="8 19" id="KW-1133">Transmembrane helix</keyword>
<dbReference type="InterPro" id="IPR028082">
    <property type="entry name" value="Peripla_BP_I"/>
</dbReference>
<dbReference type="Proteomes" id="UP000887569">
    <property type="component" value="Unplaced"/>
</dbReference>
<evidence type="ECO:0000256" key="13">
    <source>
        <dbReference type="ARBA" id="ARBA00023239"/>
    </source>
</evidence>
<dbReference type="WBParaSite" id="PgR023_g001_t01">
    <property type="protein sequence ID" value="PgR023_g001_t01"/>
    <property type="gene ID" value="PgR023_g001"/>
</dbReference>
<accession>A0A915B140</accession>
<keyword evidence="12" id="KW-0325">Glycoprotein</keyword>
<evidence type="ECO:0000256" key="3">
    <source>
        <dbReference type="ARBA" id="ARBA00012202"/>
    </source>
</evidence>
<evidence type="ECO:0000256" key="12">
    <source>
        <dbReference type="ARBA" id="ARBA00023180"/>
    </source>
</evidence>
<feature type="region of interest" description="Disordered" evidence="18">
    <location>
        <begin position="611"/>
        <end position="637"/>
    </location>
</feature>
<keyword evidence="23" id="KW-1185">Reference proteome</keyword>
<dbReference type="Gene3D" id="3.40.50.2300">
    <property type="match status" value="3"/>
</dbReference>
<dbReference type="FunFam" id="1.10.510.10:FF:000420">
    <property type="entry name" value="Guanylate cyclase"/>
    <property type="match status" value="1"/>
</dbReference>
<organism evidence="23 24">
    <name type="scientific">Parascaris univalens</name>
    <name type="common">Nematode worm</name>
    <dbReference type="NCBI Taxonomy" id="6257"/>
    <lineage>
        <taxon>Eukaryota</taxon>
        <taxon>Metazoa</taxon>
        <taxon>Ecdysozoa</taxon>
        <taxon>Nematoda</taxon>
        <taxon>Chromadorea</taxon>
        <taxon>Rhabditida</taxon>
        <taxon>Spirurina</taxon>
        <taxon>Ascaridomorpha</taxon>
        <taxon>Ascaridoidea</taxon>
        <taxon>Ascarididae</taxon>
        <taxon>Parascaris</taxon>
    </lineage>
</organism>
<evidence type="ECO:0000256" key="10">
    <source>
        <dbReference type="ARBA" id="ARBA00023136"/>
    </source>
</evidence>
<dbReference type="CDD" id="cd07302">
    <property type="entry name" value="CHD"/>
    <property type="match status" value="1"/>
</dbReference>
<dbReference type="GO" id="GO:0001653">
    <property type="term" value="F:peptide receptor activity"/>
    <property type="evidence" value="ECO:0007669"/>
    <property type="project" value="TreeGrafter"/>
</dbReference>
<dbReference type="EC" id="4.6.1.2" evidence="3 16"/>
<dbReference type="GO" id="GO:0004672">
    <property type="term" value="F:protein kinase activity"/>
    <property type="evidence" value="ECO:0007669"/>
    <property type="project" value="InterPro"/>
</dbReference>
<keyword evidence="10 19" id="KW-0472">Membrane</keyword>
<dbReference type="PROSITE" id="PS50125">
    <property type="entry name" value="GUANYLATE_CYCLASE_2"/>
    <property type="match status" value="1"/>
</dbReference>
<evidence type="ECO:0000256" key="2">
    <source>
        <dbReference type="ARBA" id="ARBA00004251"/>
    </source>
</evidence>
<keyword evidence="4" id="KW-1003">Cell membrane</keyword>
<protein>
    <recommendedName>
        <fullName evidence="3 16">Guanylate cyclase</fullName>
        <ecNumber evidence="3 16">4.6.1.2</ecNumber>
    </recommendedName>
</protein>
<dbReference type="Pfam" id="PF01094">
    <property type="entry name" value="ANF_receptor"/>
    <property type="match status" value="1"/>
</dbReference>
<dbReference type="InterPro" id="IPR018297">
    <property type="entry name" value="A/G_cyclase_CS"/>
</dbReference>
<evidence type="ECO:0000256" key="9">
    <source>
        <dbReference type="ARBA" id="ARBA00023134"/>
    </source>
</evidence>
<dbReference type="InterPro" id="IPR000719">
    <property type="entry name" value="Prot_kinase_dom"/>
</dbReference>
<comment type="similarity">
    <text evidence="15">Belongs to the adenylyl cyclase class-4/guanylyl cyclase family.</text>
</comment>
<dbReference type="InterPro" id="IPR001170">
    <property type="entry name" value="ANPR/GUC"/>
</dbReference>
<evidence type="ECO:0000256" key="15">
    <source>
        <dbReference type="RuleBase" id="RU000405"/>
    </source>
</evidence>
<feature type="region of interest" description="Disordered" evidence="18">
    <location>
        <begin position="573"/>
        <end position="594"/>
    </location>
</feature>
<keyword evidence="11" id="KW-0675">Receptor</keyword>
<dbReference type="GO" id="GO:0004016">
    <property type="term" value="F:adenylate cyclase activity"/>
    <property type="evidence" value="ECO:0007669"/>
    <property type="project" value="TreeGrafter"/>
</dbReference>
<dbReference type="InterPro" id="IPR011009">
    <property type="entry name" value="Kinase-like_dom_sf"/>
</dbReference>
<evidence type="ECO:0000256" key="4">
    <source>
        <dbReference type="ARBA" id="ARBA00022475"/>
    </source>
</evidence>
<comment type="catalytic activity">
    <reaction evidence="1 16">
        <text>GTP = 3',5'-cyclic GMP + diphosphate</text>
        <dbReference type="Rhea" id="RHEA:13665"/>
        <dbReference type="ChEBI" id="CHEBI:33019"/>
        <dbReference type="ChEBI" id="CHEBI:37565"/>
        <dbReference type="ChEBI" id="CHEBI:57746"/>
        <dbReference type="EC" id="4.6.1.2"/>
    </reaction>
</comment>
<evidence type="ECO:0000256" key="11">
    <source>
        <dbReference type="ARBA" id="ARBA00023170"/>
    </source>
</evidence>
<evidence type="ECO:0000256" key="5">
    <source>
        <dbReference type="ARBA" id="ARBA00022692"/>
    </source>
</evidence>
<evidence type="ECO:0000313" key="23">
    <source>
        <dbReference type="Proteomes" id="UP000887569"/>
    </source>
</evidence>
<evidence type="ECO:0000256" key="1">
    <source>
        <dbReference type="ARBA" id="ARBA00001436"/>
    </source>
</evidence>
<evidence type="ECO:0000256" key="7">
    <source>
        <dbReference type="ARBA" id="ARBA00022741"/>
    </source>
</evidence>
<keyword evidence="14 16" id="KW-0141">cGMP biosynthesis</keyword>
<keyword evidence="6 20" id="KW-0732">Signal</keyword>
<evidence type="ECO:0000256" key="18">
    <source>
        <dbReference type="SAM" id="MobiDB-lite"/>
    </source>
</evidence>
<dbReference type="InterPro" id="IPR001245">
    <property type="entry name" value="Ser-Thr/Tyr_kinase_cat_dom"/>
</dbReference>
<feature type="domain" description="Protein kinase" evidence="21">
    <location>
        <begin position="698"/>
        <end position="990"/>
    </location>
</feature>
<feature type="transmembrane region" description="Helical" evidence="19">
    <location>
        <begin position="501"/>
        <end position="524"/>
    </location>
</feature>
<dbReference type="InterPro" id="IPR050401">
    <property type="entry name" value="Cyclic_nucleotide_synthase"/>
</dbReference>
<dbReference type="InterPro" id="IPR001828">
    <property type="entry name" value="ANF_lig-bd_rcpt"/>
</dbReference>
<sequence>MMTFLHLQLLASLLLSFALPVIMHRPITAHHRIRNLNRQSHNRSLVEHDVSSANPMHILFPLPKKRGRPEENPFGITMDLAKPVVDIAIEEVYRRQIVPMGSLMTHFKDTQLSDAHGPNVAINQLVEGKLDCIIGYAFVYALAPVARMSPYWKSATNNGIPVITSIGLTSNLDNRTEYQLMTRITSPYKVVTRAVTKVFDKMHWLKVAYIFNEQRHGSSDTGIPYGECYLQMASLQRLQYKKNKMDHNYFMFNELKRDQEVLRDSLRRASWRSNVIILCASPDTVREIMLAAHDLGMATSGEYVFINIDVSTGSHAEKPWIRANETNSPENEKAKQAYRALKTVSLRRSDLDEYKNFESRVKERAEKKYNYSAKTGKEYEMNNFISAFYDAVLLYAIALNETLTEGLDPRNGHNITSKMWSRTFVGITGNVSIDENGDRYSDYSLLDLDPSQEKFVEVAYYSGASNELKQVSEFHWVGGSPPKDSPICGWDHSKCPEGYPFYVYLLLGSAIFILILMCGFIYFWRRYRLEAELAAMSWKIRWEDLNGDESKKEKKKNKRSRKVHGYQYESEALLRSSSRTSVTSDKRSSSSGATRKISAMIDRKFSIFTRKKSSPTHDKNSQQINSHNHVENSQSPFASNVEGVHFKEGDVEAGDRRVSSPISTNSDATSKKKKSSNEDEFELQTKKSISLRNRKLSFGGLSIKSGGSVETIQMQNNAQIYTKTAIYKGTIVAVKKLNIDPKKYPKLELSRALLMEFKRMKDLQHDHITRFTGACVDCPHYCLVQEYCPKGSLEDILENEKIELDKMMKYSLLHDLVKGMYFLHSSYVGSHGKLKSSNCVVDSRFVLKVTDFGFYKLHAMEDENIDEIGEHAFYRKKLWTAPEILRNPSAFPPNGTKAGDSYSFAIILHEMLFRKGVFFMDDEPSPKEIYDRVRKEPGPDEELYRPQIPESALSDDAVEPHLINLMMGCWAEEPHDRPDFSVIRKVVRSLNKNNETSNLVDNLLKRMEQYANNLEGLVEERTQEYFAEKKKVEDLLHQLLPPSVADQLISGRAVQAEAFDSVTIYFSDIVGFTALSSMSTPMQVVTLLNDLYMAFDGVVDNFRVYKVETIGDAYMVVSGLPERHDQHASQIAQMALALLHKVKNFVIRHRPDEQLKLRIGIHSGSVVAGVVGSKMPRYCLFGDTVNTSSRMESNGLPLRIHVSKQTKEILDKEPGFRLVLRGEVEMKGKGKQTTYWLKGYKDQNIPDFGPEYA</sequence>
<dbReference type="GO" id="GO:0007168">
    <property type="term" value="P:receptor guanylyl cyclase signaling pathway"/>
    <property type="evidence" value="ECO:0007669"/>
    <property type="project" value="TreeGrafter"/>
</dbReference>
<feature type="region of interest" description="Disordered" evidence="18">
    <location>
        <begin position="650"/>
        <end position="683"/>
    </location>
</feature>
<dbReference type="SUPFAM" id="SSF53822">
    <property type="entry name" value="Periplasmic binding protein-like I"/>
    <property type="match status" value="1"/>
</dbReference>
<keyword evidence="17" id="KW-0175">Coiled coil</keyword>
<dbReference type="GO" id="GO:0005524">
    <property type="term" value="F:ATP binding"/>
    <property type="evidence" value="ECO:0007669"/>
    <property type="project" value="InterPro"/>
</dbReference>
<keyword evidence="13 15" id="KW-0456">Lyase</keyword>
<evidence type="ECO:0000256" key="17">
    <source>
        <dbReference type="SAM" id="Coils"/>
    </source>
</evidence>
<dbReference type="SUPFAM" id="SSF56112">
    <property type="entry name" value="Protein kinase-like (PK-like)"/>
    <property type="match status" value="1"/>
</dbReference>
<dbReference type="InterPro" id="IPR001054">
    <property type="entry name" value="A/G_cyclase"/>
</dbReference>
<evidence type="ECO:0000256" key="14">
    <source>
        <dbReference type="ARBA" id="ARBA00023293"/>
    </source>
</evidence>
<keyword evidence="7" id="KW-0547">Nucleotide-binding</keyword>
<keyword evidence="9" id="KW-0342">GTP-binding</keyword>
<dbReference type="FunFam" id="3.40.50.2300:FF:000721">
    <property type="entry name" value="Guanylate cyclase"/>
    <property type="match status" value="1"/>
</dbReference>
<feature type="coiled-coil region" evidence="17">
    <location>
        <begin position="993"/>
        <end position="1024"/>
    </location>
</feature>
<evidence type="ECO:0000259" key="21">
    <source>
        <dbReference type="PROSITE" id="PS50011"/>
    </source>
</evidence>
<dbReference type="PRINTS" id="PR00255">
    <property type="entry name" value="NATPEPTIDER"/>
</dbReference>
<dbReference type="SUPFAM" id="SSF55073">
    <property type="entry name" value="Nucleotide cyclase"/>
    <property type="match status" value="1"/>
</dbReference>
<feature type="chain" id="PRO_5037183906" description="Guanylate cyclase" evidence="20">
    <location>
        <begin position="19"/>
        <end position="1253"/>
    </location>
</feature>
<reference evidence="24" key="1">
    <citation type="submission" date="2022-11" db="UniProtKB">
        <authorList>
            <consortium name="WormBaseParasite"/>
        </authorList>
    </citation>
    <scope>IDENTIFICATION</scope>
</reference>
<evidence type="ECO:0000256" key="20">
    <source>
        <dbReference type="SAM" id="SignalP"/>
    </source>
</evidence>
<name>A0A915B140_PARUN</name>
<proteinExistence type="inferred from homology"/>
<evidence type="ECO:0000256" key="8">
    <source>
        <dbReference type="ARBA" id="ARBA00022989"/>
    </source>
</evidence>
<dbReference type="GO" id="GO:0035556">
    <property type="term" value="P:intracellular signal transduction"/>
    <property type="evidence" value="ECO:0007669"/>
    <property type="project" value="InterPro"/>
</dbReference>
<dbReference type="InterPro" id="IPR029787">
    <property type="entry name" value="Nucleotide_cyclase"/>
</dbReference>
<feature type="signal peptide" evidence="20">
    <location>
        <begin position="1"/>
        <end position="18"/>
    </location>
</feature>
<evidence type="ECO:0000313" key="24">
    <source>
        <dbReference type="WBParaSite" id="PgR023_g001_t01"/>
    </source>
</evidence>
<dbReference type="AlphaFoldDB" id="A0A915B140"/>
<dbReference type="FunFam" id="3.30.70.1230:FF:000004">
    <property type="entry name" value="Guanylate cyclase"/>
    <property type="match status" value="1"/>
</dbReference>
<comment type="subcellular location">
    <subcellularLocation>
        <location evidence="2">Cell membrane</location>
        <topology evidence="2">Single-pass type I membrane protein</topology>
    </subcellularLocation>
</comment>
<dbReference type="Pfam" id="PF07714">
    <property type="entry name" value="PK_Tyr_Ser-Thr"/>
    <property type="match status" value="1"/>
</dbReference>
<dbReference type="PANTHER" id="PTHR11920">
    <property type="entry name" value="GUANYLYL CYCLASE"/>
    <property type="match status" value="1"/>
</dbReference>